<feature type="transmembrane region" description="Helical" evidence="3">
    <location>
        <begin position="419"/>
        <end position="438"/>
    </location>
</feature>
<sequence>MNQKAVLNIAVIGRTGSGKSTFINAFRGLGNNNVDSAVAGERAHGIRVEIYESKFEYNVISDNKQVTINFFDTNGFMDDKGSNLKEIESELRELKLNYAIEEFDAIIFICKGRLSSLELQIAKANEDKNVMIFFVYNQIDIFCSNALKDIGKLNLEKSPIAFIKENRHYLEQKMIFLSTEILELIQSENVFKSLMANIQQFKSNDLKNENYKSSLIEKSIYLITSNQNYFEHDLLSKNGKRLKKEITEHLVRAKYNNINLLDPFSKRTIYLKKKIILDNLFDGKHWSVLGAAVTSILPLCDLMSTHFLEKDFKEEFLDNFGIKEFKQKLSASPFLISNDIQKIQKLKNLLKKIEKDEVINNLDDLLDRRNIVDVDNLRQRIAYIVDNILPKIGLSSSSLIKEFLRGYGTLAATLISKSLIAISLISIPFTMAIYVFLLRQGIEKILLKYEEYALLIIEILHDSQE</sequence>
<dbReference type="Gene3D" id="3.40.50.300">
    <property type="entry name" value="P-loop containing nucleotide triphosphate hydrolases"/>
    <property type="match status" value="1"/>
</dbReference>
<dbReference type="PRINTS" id="PR00449">
    <property type="entry name" value="RASTRNSFRMNG"/>
</dbReference>
<dbReference type="InterPro" id="IPR007743">
    <property type="entry name" value="Immunity-related_GTPase-like"/>
</dbReference>
<keyword evidence="3" id="KW-1133">Transmembrane helix</keyword>
<name>A0A813M1S8_9BILA</name>
<evidence type="ECO:0000256" key="2">
    <source>
        <dbReference type="SAM" id="Coils"/>
    </source>
</evidence>
<proteinExistence type="inferred from homology"/>
<dbReference type="Proteomes" id="UP000663879">
    <property type="component" value="Unassembled WGS sequence"/>
</dbReference>
<dbReference type="AlphaFoldDB" id="A0A813M1S8"/>
<dbReference type="GO" id="GO:0016020">
    <property type="term" value="C:membrane"/>
    <property type="evidence" value="ECO:0007669"/>
    <property type="project" value="InterPro"/>
</dbReference>
<dbReference type="Pfam" id="PF05049">
    <property type="entry name" value="IIGP"/>
    <property type="match status" value="1"/>
</dbReference>
<dbReference type="SUPFAM" id="SSF52540">
    <property type="entry name" value="P-loop containing nucleoside triphosphate hydrolases"/>
    <property type="match status" value="1"/>
</dbReference>
<dbReference type="InterPro" id="IPR027417">
    <property type="entry name" value="P-loop_NTPase"/>
</dbReference>
<keyword evidence="3" id="KW-0472">Membrane</keyword>
<gene>
    <name evidence="5" type="ORF">OXX778_LOCUS324</name>
</gene>
<comment type="caution">
    <text evidence="5">The sequence shown here is derived from an EMBL/GenBank/DDBJ whole genome shotgun (WGS) entry which is preliminary data.</text>
</comment>
<feature type="domain" description="IRG-type G" evidence="4">
    <location>
        <begin position="5"/>
        <end position="233"/>
    </location>
</feature>
<dbReference type="PANTHER" id="PTHR14143">
    <property type="entry name" value="INTERFERON-INDUCIBLE GTPASE FAMILY MEMBER"/>
    <property type="match status" value="1"/>
</dbReference>
<organism evidence="5 6">
    <name type="scientific">Brachionus calyciflorus</name>
    <dbReference type="NCBI Taxonomy" id="104777"/>
    <lineage>
        <taxon>Eukaryota</taxon>
        <taxon>Metazoa</taxon>
        <taxon>Spiralia</taxon>
        <taxon>Gnathifera</taxon>
        <taxon>Rotifera</taxon>
        <taxon>Eurotatoria</taxon>
        <taxon>Monogononta</taxon>
        <taxon>Pseudotrocha</taxon>
        <taxon>Ploima</taxon>
        <taxon>Brachionidae</taxon>
        <taxon>Brachionus</taxon>
    </lineage>
</organism>
<keyword evidence="2" id="KW-0175">Coiled coil</keyword>
<evidence type="ECO:0000256" key="1">
    <source>
        <dbReference type="ARBA" id="ARBA00005429"/>
    </source>
</evidence>
<evidence type="ECO:0000259" key="4">
    <source>
        <dbReference type="PROSITE" id="PS51716"/>
    </source>
</evidence>
<evidence type="ECO:0000313" key="6">
    <source>
        <dbReference type="Proteomes" id="UP000663879"/>
    </source>
</evidence>
<evidence type="ECO:0000256" key="3">
    <source>
        <dbReference type="SAM" id="Phobius"/>
    </source>
</evidence>
<evidence type="ECO:0000313" key="5">
    <source>
        <dbReference type="EMBL" id="CAF0705992.1"/>
    </source>
</evidence>
<dbReference type="PROSITE" id="PS51716">
    <property type="entry name" value="G_IRG"/>
    <property type="match status" value="1"/>
</dbReference>
<dbReference type="OrthoDB" id="422720at2759"/>
<dbReference type="InterPro" id="IPR030385">
    <property type="entry name" value="G_IRG_dom"/>
</dbReference>
<reference evidence="5" key="1">
    <citation type="submission" date="2021-02" db="EMBL/GenBank/DDBJ databases">
        <authorList>
            <person name="Nowell W R."/>
        </authorList>
    </citation>
    <scope>NUCLEOTIDE SEQUENCE</scope>
    <source>
        <strain evidence="5">Ploen Becks lab</strain>
    </source>
</reference>
<dbReference type="GO" id="GO:0005525">
    <property type="term" value="F:GTP binding"/>
    <property type="evidence" value="ECO:0007669"/>
    <property type="project" value="InterPro"/>
</dbReference>
<accession>A0A813M1S8</accession>
<keyword evidence="6" id="KW-1185">Reference proteome</keyword>
<keyword evidence="3" id="KW-0812">Transmembrane</keyword>
<protein>
    <recommendedName>
        <fullName evidence="4">IRG-type G domain-containing protein</fullName>
    </recommendedName>
</protein>
<dbReference type="EMBL" id="CAJNOC010000014">
    <property type="protein sequence ID" value="CAF0705992.1"/>
    <property type="molecule type" value="Genomic_DNA"/>
</dbReference>
<dbReference type="PANTHER" id="PTHR14143:SF1">
    <property type="entry name" value="IRG-TYPE G DOMAIN-CONTAINING PROTEIN"/>
    <property type="match status" value="1"/>
</dbReference>
<feature type="coiled-coil region" evidence="2">
    <location>
        <begin position="77"/>
        <end position="104"/>
    </location>
</feature>
<comment type="similarity">
    <text evidence="1">Belongs to the TRAFAC class dynamin-like GTPase superfamily. IRG family.</text>
</comment>